<comment type="caution">
    <text evidence="2">The sequence shown here is derived from an EMBL/GenBank/DDBJ whole genome shotgun (WGS) entry which is preliminary data.</text>
</comment>
<protein>
    <submittedName>
        <fullName evidence="2">Uncharacterized protein</fullName>
    </submittedName>
</protein>
<name>A0AAV7MWR5_PLEWA</name>
<accession>A0AAV7MWR5</accession>
<proteinExistence type="predicted"/>
<evidence type="ECO:0000313" key="3">
    <source>
        <dbReference type="Proteomes" id="UP001066276"/>
    </source>
</evidence>
<keyword evidence="3" id="KW-1185">Reference proteome</keyword>
<feature type="region of interest" description="Disordered" evidence="1">
    <location>
        <begin position="45"/>
        <end position="163"/>
    </location>
</feature>
<sequence>MMLRERAPPILPELLRPTQETFITTQLKRVVCDADYVITDCRRAPEEAQSWRSPNASPDRQPRRHGDASGRRRKSAPEFRVAESEEGHGGMRRDSSSGRKTDPEGETTGKRETERNGEPDAREETERSVNPEYPGRETEERTEEPPREETEDATACHGPGGSWLDKVFENVLSQFLARNRKSGLACNDKSAIAHKQ</sequence>
<dbReference type="AlphaFoldDB" id="A0AAV7MWR5"/>
<evidence type="ECO:0000256" key="1">
    <source>
        <dbReference type="SAM" id="MobiDB-lite"/>
    </source>
</evidence>
<gene>
    <name evidence="2" type="ORF">NDU88_002219</name>
</gene>
<dbReference type="Proteomes" id="UP001066276">
    <property type="component" value="Chromosome 9"/>
</dbReference>
<feature type="compositionally biased region" description="Basic and acidic residues" evidence="1">
    <location>
        <begin position="60"/>
        <end position="148"/>
    </location>
</feature>
<dbReference type="EMBL" id="JANPWB010000013">
    <property type="protein sequence ID" value="KAJ1104810.1"/>
    <property type="molecule type" value="Genomic_DNA"/>
</dbReference>
<reference evidence="2" key="1">
    <citation type="journal article" date="2022" name="bioRxiv">
        <title>Sequencing and chromosome-scale assembly of the giantPleurodeles waltlgenome.</title>
        <authorList>
            <person name="Brown T."/>
            <person name="Elewa A."/>
            <person name="Iarovenko S."/>
            <person name="Subramanian E."/>
            <person name="Araus A.J."/>
            <person name="Petzold A."/>
            <person name="Susuki M."/>
            <person name="Suzuki K.-i.T."/>
            <person name="Hayashi T."/>
            <person name="Toyoda A."/>
            <person name="Oliveira C."/>
            <person name="Osipova E."/>
            <person name="Leigh N.D."/>
            <person name="Simon A."/>
            <person name="Yun M.H."/>
        </authorList>
    </citation>
    <scope>NUCLEOTIDE SEQUENCE</scope>
    <source>
        <strain evidence="2">20211129_DDA</strain>
        <tissue evidence="2">Liver</tissue>
    </source>
</reference>
<evidence type="ECO:0000313" key="2">
    <source>
        <dbReference type="EMBL" id="KAJ1104810.1"/>
    </source>
</evidence>
<organism evidence="2 3">
    <name type="scientific">Pleurodeles waltl</name>
    <name type="common">Iberian ribbed newt</name>
    <dbReference type="NCBI Taxonomy" id="8319"/>
    <lineage>
        <taxon>Eukaryota</taxon>
        <taxon>Metazoa</taxon>
        <taxon>Chordata</taxon>
        <taxon>Craniata</taxon>
        <taxon>Vertebrata</taxon>
        <taxon>Euteleostomi</taxon>
        <taxon>Amphibia</taxon>
        <taxon>Batrachia</taxon>
        <taxon>Caudata</taxon>
        <taxon>Salamandroidea</taxon>
        <taxon>Salamandridae</taxon>
        <taxon>Pleurodelinae</taxon>
        <taxon>Pleurodeles</taxon>
    </lineage>
</organism>